<sequence>MKIEKNKIVFAAVLTVVVIFLVSYSVMVWGAGDSEHENLNSTLVPELKEEPKGYNSKLDAINDLKEVRETTAPSIYNEKLIDSLGYYNPDLPKLQKKMIVDSIYALGRIQYSQKRYPNFKPEETTQKQGTEVDSSQIKRDLKIDAKELALEHQLFFASNPKESDLTFTLNTDQFIYVVVDGDQVVKANSRLRMRLSKATTIEGVLYSRNTLIYGFVSFTPNRTMISIDHIGKDPVTLLGYDVQDGSEGIYIENSFQGDAREQIIGDMVEDINVAGVPQLSGIKQLFRRNNKKVKVTVIDGYELILKASKRQ</sequence>
<dbReference type="PATRIC" id="fig|555500.3.peg.1941"/>
<evidence type="ECO:0000313" key="2">
    <source>
        <dbReference type="EMBL" id="EKF55065.1"/>
    </source>
</evidence>
<dbReference type="eggNOG" id="ENOG502Z8I7">
    <property type="taxonomic scope" value="Bacteria"/>
</dbReference>
<dbReference type="EMBL" id="AMSG01000011">
    <property type="protein sequence ID" value="EKF55065.1"/>
    <property type="molecule type" value="Genomic_DNA"/>
</dbReference>
<protein>
    <submittedName>
        <fullName evidence="2">TraM-like protein</fullName>
    </submittedName>
</protein>
<dbReference type="OrthoDB" id="1409065at2"/>
<name>K2PR78_9FLAO</name>
<dbReference type="InterPro" id="IPR055407">
    <property type="entry name" value="TraM_C"/>
</dbReference>
<proteinExistence type="predicted"/>
<evidence type="ECO:0000313" key="3">
    <source>
        <dbReference type="Proteomes" id="UP000007364"/>
    </source>
</evidence>
<keyword evidence="3" id="KW-1185">Reference proteome</keyword>
<evidence type="ECO:0000259" key="1">
    <source>
        <dbReference type="Pfam" id="PF12508"/>
    </source>
</evidence>
<dbReference type="AlphaFoldDB" id="K2PR78"/>
<dbReference type="STRING" id="555500.I215_09391"/>
<organism evidence="2 3">
    <name type="scientific">Galbibacter marinus</name>
    <dbReference type="NCBI Taxonomy" id="555500"/>
    <lineage>
        <taxon>Bacteria</taxon>
        <taxon>Pseudomonadati</taxon>
        <taxon>Bacteroidota</taxon>
        <taxon>Flavobacteriia</taxon>
        <taxon>Flavobacteriales</taxon>
        <taxon>Flavobacteriaceae</taxon>
        <taxon>Galbibacter</taxon>
    </lineage>
</organism>
<dbReference type="RefSeq" id="WP_008991726.1">
    <property type="nucleotide sequence ID" value="NZ_AMSG01000011.1"/>
</dbReference>
<accession>K2PR78</accession>
<gene>
    <name evidence="2" type="ORF">I215_09391</name>
</gene>
<feature type="domain" description="Conjugative transposon TraM C-terminal" evidence="1">
    <location>
        <begin position="175"/>
        <end position="306"/>
    </location>
</feature>
<dbReference type="Proteomes" id="UP000007364">
    <property type="component" value="Unassembled WGS sequence"/>
</dbReference>
<reference evidence="2 3" key="1">
    <citation type="journal article" date="2012" name="J. Bacteriol.">
        <title>Genome Sequence of Galbibacter marinum Type Strain ck-I2-15.</title>
        <authorList>
            <person name="Lai Q."/>
            <person name="Li C."/>
            <person name="Shao Z."/>
        </authorList>
    </citation>
    <scope>NUCLEOTIDE SEQUENCE [LARGE SCALE GENOMIC DNA]</scope>
    <source>
        <strain evidence="3">ck-I2-15</strain>
    </source>
</reference>
<dbReference type="Pfam" id="PF12508">
    <property type="entry name" value="Transposon_TraM"/>
    <property type="match status" value="1"/>
</dbReference>
<comment type="caution">
    <text evidence="2">The sequence shown here is derived from an EMBL/GenBank/DDBJ whole genome shotgun (WGS) entry which is preliminary data.</text>
</comment>